<accession>A0A0C9SEW5</accession>
<sequence length="125" mass="13766">MIFLRTAALCVSILALLVRQLAGGDTYECGPFCPPMNETPLTSCVTVCPGEERMIDPFSHKEGRFRNGTPCWVERERLGEIGMCCGGECYLNPPCKSKMWKCALADAIRIAASQKTSTMNIFVPI</sequence>
<name>A0A0C9SEW5_AMBAM</name>
<evidence type="ECO:0000313" key="2">
    <source>
        <dbReference type="EMBL" id="JAG92018.1"/>
    </source>
</evidence>
<dbReference type="EMBL" id="GBZX01000722">
    <property type="protein sequence ID" value="JAG92018.1"/>
    <property type="molecule type" value="mRNA"/>
</dbReference>
<evidence type="ECO:0000256" key="1">
    <source>
        <dbReference type="SAM" id="SignalP"/>
    </source>
</evidence>
<organism evidence="2">
    <name type="scientific">Amblyomma americanum</name>
    <name type="common">Lone star tick</name>
    <dbReference type="NCBI Taxonomy" id="6943"/>
    <lineage>
        <taxon>Eukaryota</taxon>
        <taxon>Metazoa</taxon>
        <taxon>Ecdysozoa</taxon>
        <taxon>Arthropoda</taxon>
        <taxon>Chelicerata</taxon>
        <taxon>Arachnida</taxon>
        <taxon>Acari</taxon>
        <taxon>Parasitiformes</taxon>
        <taxon>Ixodida</taxon>
        <taxon>Ixodoidea</taxon>
        <taxon>Ixodidae</taxon>
        <taxon>Amblyomminae</taxon>
        <taxon>Amblyomma</taxon>
    </lineage>
</organism>
<feature type="chain" id="PRO_5002202853" evidence="1">
    <location>
        <begin position="24"/>
        <end position="125"/>
    </location>
</feature>
<reference evidence="2" key="1">
    <citation type="journal article" date="2015" name="PLoS ONE">
        <title>An Insight into the Sialome of the Lone Star Tick, Amblyomma americanum, with a Glimpse on Its Time Dependent Gene Expression.</title>
        <authorList>
            <person name="Karim S."/>
            <person name="Ribeiro J.M."/>
        </authorList>
    </citation>
    <scope>NUCLEOTIDE SEQUENCE</scope>
    <source>
        <tissue evidence="2">Salivary gland</tissue>
    </source>
</reference>
<dbReference type="AlphaFoldDB" id="A0A0C9SEW5"/>
<proteinExistence type="evidence at transcript level"/>
<feature type="signal peptide" evidence="1">
    <location>
        <begin position="1"/>
        <end position="23"/>
    </location>
</feature>
<keyword evidence="1" id="KW-0732">Signal</keyword>
<protein>
    <submittedName>
        <fullName evidence="2">Putative secreted protein</fullName>
    </submittedName>
</protein>